<dbReference type="Pfam" id="PF13855">
    <property type="entry name" value="LRR_8"/>
    <property type="match status" value="1"/>
</dbReference>
<dbReference type="SUPFAM" id="SSF52047">
    <property type="entry name" value="RNI-like"/>
    <property type="match status" value="1"/>
</dbReference>
<dbReference type="InterPro" id="IPR001611">
    <property type="entry name" value="Leu-rich_rpt"/>
</dbReference>
<dbReference type="InterPro" id="IPR032675">
    <property type="entry name" value="LRR_dom_sf"/>
</dbReference>
<dbReference type="Pfam" id="PF00560">
    <property type="entry name" value="LRR_1"/>
    <property type="match status" value="1"/>
</dbReference>
<evidence type="ECO:0000256" key="3">
    <source>
        <dbReference type="SAM" id="SignalP"/>
    </source>
</evidence>
<evidence type="ECO:0000256" key="2">
    <source>
        <dbReference type="ARBA" id="ARBA00022737"/>
    </source>
</evidence>
<dbReference type="Proteomes" id="UP001347796">
    <property type="component" value="Unassembled WGS sequence"/>
</dbReference>
<accession>A0AAN8KI60</accession>
<dbReference type="PROSITE" id="PS51450">
    <property type="entry name" value="LRR"/>
    <property type="match status" value="1"/>
</dbReference>
<protein>
    <submittedName>
        <fullName evidence="4">Uncharacterized protein</fullName>
    </submittedName>
</protein>
<evidence type="ECO:0000313" key="5">
    <source>
        <dbReference type="Proteomes" id="UP001347796"/>
    </source>
</evidence>
<keyword evidence="5" id="KW-1185">Reference proteome</keyword>
<sequence>MSLQILMESLMWMFLLLVLYPVNTITLNHGKEREVHLKETSEDGLKDLNVSNNWTKCGDNMCKCNEINQAFCLNRGHQLNYIPRFKQNIKYLNFTGNYLPNIDNHTFTNITNFKLNYLHLETNSIRNCTPNAFNHLKYLRTLTIRNSRISRTKLMQCLSGITKDLQTLELAYIFYNYHLNLNLDESLTNSKIKTLTIRGIYMNHYNHSKSSTLKYLQFLTIQKAYLETVTFDYSSVLRKLDFSLNKLIQFPKFCVGENAYFTHLEELRLDHNFISAIHPNQLACMKSLVSFSINNNAIVYIESNTFLGLPKLNIVSITYNSGLKGIRNFAFNSSSLKELYIYDDDLYFDKDHIHNSLDAFKYCYQLEILRVSSNHFNFTTNVMFDELFGNLVNVKSLSLSTCGLTFLPSFIPKYLNKLERLWLHHNNINDLPESYFSNFNYLQNI</sequence>
<dbReference type="Gene3D" id="3.80.10.10">
    <property type="entry name" value="Ribonuclease Inhibitor"/>
    <property type="match status" value="2"/>
</dbReference>
<keyword evidence="1" id="KW-0433">Leucine-rich repeat</keyword>
<dbReference type="PANTHER" id="PTHR45712:SF22">
    <property type="entry name" value="INSULIN-LIKE GROWTH FACTOR-BINDING PROTEIN COMPLEX ACID LABILE SUBUNIT"/>
    <property type="match status" value="1"/>
</dbReference>
<dbReference type="PANTHER" id="PTHR45712">
    <property type="entry name" value="AGAP008170-PA"/>
    <property type="match status" value="1"/>
</dbReference>
<dbReference type="EMBL" id="JAZGQO010000002">
    <property type="protein sequence ID" value="KAK6191860.1"/>
    <property type="molecule type" value="Genomic_DNA"/>
</dbReference>
<dbReference type="SMART" id="SM00369">
    <property type="entry name" value="LRR_TYP"/>
    <property type="match status" value="5"/>
</dbReference>
<gene>
    <name evidence="4" type="ORF">SNE40_003444</name>
</gene>
<dbReference type="AlphaFoldDB" id="A0AAN8KI60"/>
<keyword evidence="2" id="KW-0677">Repeat</keyword>
<keyword evidence="3" id="KW-0732">Signal</keyword>
<feature type="signal peptide" evidence="3">
    <location>
        <begin position="1"/>
        <end position="24"/>
    </location>
</feature>
<name>A0AAN8KI60_PATCE</name>
<dbReference type="InterPro" id="IPR003591">
    <property type="entry name" value="Leu-rich_rpt_typical-subtyp"/>
</dbReference>
<reference evidence="4 5" key="1">
    <citation type="submission" date="2024-01" db="EMBL/GenBank/DDBJ databases">
        <title>The genome of the rayed Mediterranean limpet Patella caerulea (Linnaeus, 1758).</title>
        <authorList>
            <person name="Anh-Thu Weber A."/>
            <person name="Halstead-Nussloch G."/>
        </authorList>
    </citation>
    <scope>NUCLEOTIDE SEQUENCE [LARGE SCALE GENOMIC DNA]</scope>
    <source>
        <strain evidence="4">AATW-2023a</strain>
        <tissue evidence="4">Whole specimen</tissue>
    </source>
</reference>
<evidence type="ECO:0000256" key="1">
    <source>
        <dbReference type="ARBA" id="ARBA00022614"/>
    </source>
</evidence>
<proteinExistence type="predicted"/>
<evidence type="ECO:0000313" key="4">
    <source>
        <dbReference type="EMBL" id="KAK6191860.1"/>
    </source>
</evidence>
<comment type="caution">
    <text evidence="4">The sequence shown here is derived from an EMBL/GenBank/DDBJ whole genome shotgun (WGS) entry which is preliminary data.</text>
</comment>
<feature type="chain" id="PRO_5042984503" evidence="3">
    <location>
        <begin position="25"/>
        <end position="445"/>
    </location>
</feature>
<dbReference type="InterPro" id="IPR050333">
    <property type="entry name" value="SLRP"/>
</dbReference>
<organism evidence="4 5">
    <name type="scientific">Patella caerulea</name>
    <name type="common">Rayed Mediterranean limpet</name>
    <dbReference type="NCBI Taxonomy" id="87958"/>
    <lineage>
        <taxon>Eukaryota</taxon>
        <taxon>Metazoa</taxon>
        <taxon>Spiralia</taxon>
        <taxon>Lophotrochozoa</taxon>
        <taxon>Mollusca</taxon>
        <taxon>Gastropoda</taxon>
        <taxon>Patellogastropoda</taxon>
        <taxon>Patelloidea</taxon>
        <taxon>Patellidae</taxon>
        <taxon>Patella</taxon>
    </lineage>
</organism>